<protein>
    <submittedName>
        <fullName evidence="1">Uncharacterized protein</fullName>
    </submittedName>
</protein>
<accession>A0A150IIV0</accession>
<evidence type="ECO:0000313" key="3">
    <source>
        <dbReference type="EMBL" id="KYC49628.1"/>
    </source>
</evidence>
<evidence type="ECO:0000313" key="4">
    <source>
        <dbReference type="Proteomes" id="UP000091929"/>
    </source>
</evidence>
<comment type="caution">
    <text evidence="1">The sequence shown here is derived from an EMBL/GenBank/DDBJ whole genome shotgun (WGS) entry which is preliminary data.</text>
</comment>
<organism evidence="1 5">
    <name type="scientific">Candidatus Methanofastidiosum methylothiophilum</name>
    <dbReference type="NCBI Taxonomy" id="1705564"/>
    <lineage>
        <taxon>Archaea</taxon>
        <taxon>Methanobacteriati</taxon>
        <taxon>Methanobacteriota</taxon>
        <taxon>Stenosarchaea group</taxon>
        <taxon>Candidatus Methanofastidiosia</taxon>
        <taxon>Candidatus Methanofastidiosales</taxon>
        <taxon>Candidatus Methanofastidiosaceae</taxon>
        <taxon>Candidatus Methanofastidiosum</taxon>
    </lineage>
</organism>
<dbReference type="Proteomes" id="UP000092403">
    <property type="component" value="Unassembled WGS sequence"/>
</dbReference>
<reference evidence="4 5" key="1">
    <citation type="journal article" date="2016" name="ISME J.">
        <title>Chasing the elusive Euryarchaeota class WSA2: genomes reveal a uniquely fastidious methyl-reducing methanogen.</title>
        <authorList>
            <person name="Nobu M.K."/>
            <person name="Narihiro T."/>
            <person name="Kuroda K."/>
            <person name="Mei R."/>
            <person name="Liu W.T."/>
        </authorList>
    </citation>
    <scope>NUCLEOTIDE SEQUENCE [LARGE SCALE GENOMIC DNA]</scope>
    <source>
        <strain evidence="1">B03fssc0709_Meth_Bin005</strain>
        <strain evidence="2">B15fssc0709_Meth_Bin003</strain>
        <strain evidence="3">BMIXfssc0709_Meth_Bin006</strain>
    </source>
</reference>
<dbReference type="InterPro" id="IPR035093">
    <property type="entry name" value="RelE/ParE_toxin_dom_sf"/>
</dbReference>
<dbReference type="EMBL" id="LNGF01000037">
    <property type="protein sequence ID" value="KYC46975.1"/>
    <property type="molecule type" value="Genomic_DNA"/>
</dbReference>
<sequence>MYQVKFDYEAIDFLNSLSNNIKRRIYYKIISTKDNPHHYFEKLTGREDYKLRVGN</sequence>
<accession>A0A150IQ78</accession>
<gene>
    <name evidence="1" type="ORF">APG10_01332</name>
    <name evidence="2" type="ORF">APG11_01518</name>
    <name evidence="3" type="ORF">APG12_01341</name>
</gene>
<evidence type="ECO:0000313" key="1">
    <source>
        <dbReference type="EMBL" id="KYC44877.1"/>
    </source>
</evidence>
<dbReference type="EMBL" id="LNJC01000030">
    <property type="protein sequence ID" value="KYC49628.1"/>
    <property type="molecule type" value="Genomic_DNA"/>
</dbReference>
<dbReference type="SUPFAM" id="SSF143011">
    <property type="entry name" value="RelE-like"/>
    <property type="match status" value="1"/>
</dbReference>
<dbReference type="Proteomes" id="UP000092401">
    <property type="component" value="Unassembled WGS sequence"/>
</dbReference>
<name>A0A150IIV0_9EURY</name>
<proteinExistence type="predicted"/>
<dbReference type="AlphaFoldDB" id="A0A150IIV0"/>
<dbReference type="EMBL" id="LNGE01000038">
    <property type="protein sequence ID" value="KYC44877.1"/>
    <property type="molecule type" value="Genomic_DNA"/>
</dbReference>
<evidence type="ECO:0000313" key="2">
    <source>
        <dbReference type="EMBL" id="KYC46975.1"/>
    </source>
</evidence>
<dbReference type="Gene3D" id="3.30.2310.20">
    <property type="entry name" value="RelE-like"/>
    <property type="match status" value="1"/>
</dbReference>
<evidence type="ECO:0000313" key="5">
    <source>
        <dbReference type="Proteomes" id="UP000092401"/>
    </source>
</evidence>
<accession>A0A150IXN8</accession>
<dbReference type="Proteomes" id="UP000091929">
    <property type="component" value="Unassembled WGS sequence"/>
</dbReference>